<dbReference type="EMBL" id="CP003651">
    <property type="protein sequence ID" value="AFL94532.1"/>
    <property type="molecule type" value="Genomic_DNA"/>
</dbReference>
<gene>
    <name evidence="2" type="ORF">CL1_0321</name>
</gene>
<sequence length="141" mass="16392">MILWTVTVLSNIVFSLHVLNDYSEAISSALKFSFAYFLLLAIYNPYSIEACIKNCILGYIPSDQNIRKVINAIEWAVNPRKFIALATFYTFFGAFIAYRQPVFWIVIILWNISAYFTQHAVKNCLKEKYPNRYKIAINQKS</sequence>
<dbReference type="Proteomes" id="UP000006064">
    <property type="component" value="Chromosome"/>
</dbReference>
<dbReference type="AlphaFoldDB" id="I3ZS48"/>
<dbReference type="HOGENOM" id="CLU_1821108_0_0_2"/>
<organism evidence="2 3">
    <name type="scientific">Thermococcus cleftensis (strain DSM 27260 / KACC 17922 / CL1)</name>
    <dbReference type="NCBI Taxonomy" id="163003"/>
    <lineage>
        <taxon>Archaea</taxon>
        <taxon>Methanobacteriati</taxon>
        <taxon>Methanobacteriota</taxon>
        <taxon>Thermococci</taxon>
        <taxon>Thermococcales</taxon>
        <taxon>Thermococcaceae</taxon>
        <taxon>Thermococcus</taxon>
    </lineage>
</organism>
<feature type="transmembrane region" description="Helical" evidence="1">
    <location>
        <begin position="104"/>
        <end position="125"/>
    </location>
</feature>
<evidence type="ECO:0000256" key="1">
    <source>
        <dbReference type="SAM" id="Phobius"/>
    </source>
</evidence>
<reference evidence="2 3" key="1">
    <citation type="journal article" date="2012" name="J. Bacteriol.">
        <title>Complete Genome Sequence of the Hyperthermophilic Archaeon Thermococcus sp. Strain CL1, Isolated from a Paralvinella sp. Polychaete Worm Collected from a Hydrothermal Vent.</title>
        <authorList>
            <person name="Jung J.H."/>
            <person name="Holden J.F."/>
            <person name="Seo D.H."/>
            <person name="Park K.H."/>
            <person name="Shin H."/>
            <person name="Ryu S."/>
            <person name="Lee J.H."/>
            <person name="Park C.S."/>
        </authorList>
    </citation>
    <scope>NUCLEOTIDE SEQUENCE [LARGE SCALE GENOMIC DNA]</scope>
    <source>
        <strain evidence="3">DSM 27260 / KACC 17922 / CL1</strain>
    </source>
</reference>
<evidence type="ECO:0000313" key="2">
    <source>
        <dbReference type="EMBL" id="AFL94532.1"/>
    </source>
</evidence>
<keyword evidence="1" id="KW-0812">Transmembrane</keyword>
<dbReference type="STRING" id="163003.CL1_0321"/>
<keyword evidence="1" id="KW-0472">Membrane</keyword>
<accession>I3ZS48</accession>
<dbReference type="KEGG" id="thm:CL1_0321"/>
<feature type="transmembrane region" description="Helical" evidence="1">
    <location>
        <begin position="82"/>
        <end position="98"/>
    </location>
</feature>
<proteinExistence type="predicted"/>
<keyword evidence="1" id="KW-1133">Transmembrane helix</keyword>
<protein>
    <submittedName>
        <fullName evidence="2">Uncharacterized protein</fullName>
    </submittedName>
</protein>
<evidence type="ECO:0000313" key="3">
    <source>
        <dbReference type="Proteomes" id="UP000006064"/>
    </source>
</evidence>
<name>I3ZS48_THECF</name>
<keyword evidence="3" id="KW-1185">Reference proteome</keyword>